<evidence type="ECO:0000313" key="3">
    <source>
        <dbReference type="Proteomes" id="UP000297149"/>
    </source>
</evidence>
<evidence type="ECO:0000313" key="2">
    <source>
        <dbReference type="EMBL" id="QCD43811.1"/>
    </source>
</evidence>
<proteinExistence type="predicted"/>
<feature type="transmembrane region" description="Helical" evidence="1">
    <location>
        <begin position="12"/>
        <end position="33"/>
    </location>
</feature>
<dbReference type="RefSeq" id="WP_136417226.1">
    <property type="nucleotide sequence ID" value="NZ_CP039399.1"/>
</dbReference>
<geneLocation type="plasmid" evidence="3">
    <name>ph5-3</name>
</geneLocation>
<dbReference type="Proteomes" id="UP000297149">
    <property type="component" value="Plasmid ph5-3"/>
</dbReference>
<keyword evidence="1" id="KW-1133">Transmembrane helix</keyword>
<protein>
    <submittedName>
        <fullName evidence="2">Uncharacterized protein</fullName>
    </submittedName>
</protein>
<evidence type="ECO:0000256" key="1">
    <source>
        <dbReference type="SAM" id="Phobius"/>
    </source>
</evidence>
<keyword evidence="3" id="KW-1185">Reference proteome</keyword>
<name>A0A4P7W6Q5_9BACT</name>
<dbReference type="SUPFAM" id="SSF103481">
    <property type="entry name" value="Multidrug resistance efflux transporter EmrE"/>
    <property type="match status" value="1"/>
</dbReference>
<dbReference type="AlphaFoldDB" id="A0A4P7W6Q5"/>
<keyword evidence="1" id="KW-0812">Transmembrane</keyword>
<keyword evidence="1" id="KW-0472">Membrane</keyword>
<dbReference type="EMBL" id="CP039399">
    <property type="protein sequence ID" value="QCD43811.1"/>
    <property type="molecule type" value="Genomic_DNA"/>
</dbReference>
<keyword evidence="2" id="KW-0614">Plasmid</keyword>
<dbReference type="KEGG" id="ddb:E7747_16330"/>
<sequence>MFGLIVFAARTDFFNGCAACPAGWLPWACIIGISVIPTIVSLMTVAISIQCIGSVPVAILGALETHNRHHVGVLMFGEVLTVRAIIGIVLISAPS</sequence>
<dbReference type="InterPro" id="IPR037185">
    <property type="entry name" value="EmrE-like"/>
</dbReference>
<feature type="transmembrane region" description="Helical" evidence="1">
    <location>
        <begin position="39"/>
        <end position="61"/>
    </location>
</feature>
<reference evidence="3" key="1">
    <citation type="submission" date="2019-02" db="EMBL/GenBank/DDBJ databases">
        <title>Isolation and identification of novel species under the genus Muribaculum.</title>
        <authorList>
            <person name="Miyake S."/>
            <person name="Ding Y."/>
            <person name="Low A."/>
            <person name="Soh M."/>
            <person name="Seedorf H."/>
        </authorList>
    </citation>
    <scope>NUCLEOTIDE SEQUENCE [LARGE SCALE GENOMIC DNA]</scope>
    <source>
        <strain evidence="3">H5</strain>
        <plasmid evidence="3">ph5-3</plasmid>
    </source>
</reference>
<feature type="transmembrane region" description="Helical" evidence="1">
    <location>
        <begin position="73"/>
        <end position="93"/>
    </location>
</feature>
<gene>
    <name evidence="2" type="ORF">E7747_16330</name>
</gene>
<accession>A0A4P7W6Q5</accession>
<organism evidence="2 3">
    <name type="scientific">Duncaniella dubosii</name>
    <dbReference type="NCBI Taxonomy" id="2518971"/>
    <lineage>
        <taxon>Bacteria</taxon>
        <taxon>Pseudomonadati</taxon>
        <taxon>Bacteroidota</taxon>
        <taxon>Bacteroidia</taxon>
        <taxon>Bacteroidales</taxon>
        <taxon>Muribaculaceae</taxon>
        <taxon>Duncaniella</taxon>
    </lineage>
</organism>